<evidence type="ECO:0000313" key="6">
    <source>
        <dbReference type="Proteomes" id="UP000231086"/>
    </source>
</evidence>
<dbReference type="PROSITE" id="PS01031">
    <property type="entry name" value="SHSP"/>
    <property type="match status" value="1"/>
</dbReference>
<gene>
    <name evidence="5" type="ORF">COU85_01875</name>
</gene>
<dbReference type="CDD" id="cd06464">
    <property type="entry name" value="ACD_sHsps-like"/>
    <property type="match status" value="1"/>
</dbReference>
<dbReference type="SUPFAM" id="SSF49764">
    <property type="entry name" value="HSP20-like chaperones"/>
    <property type="match status" value="1"/>
</dbReference>
<comment type="caution">
    <text evidence="5">The sequence shown here is derived from an EMBL/GenBank/DDBJ whole genome shotgun (WGS) entry which is preliminary data.</text>
</comment>
<feature type="region of interest" description="Disordered" evidence="3">
    <location>
        <begin position="1"/>
        <end position="59"/>
    </location>
</feature>
<proteinExistence type="inferred from homology"/>
<feature type="domain" description="SHSP" evidence="4">
    <location>
        <begin position="58"/>
        <end position="170"/>
    </location>
</feature>
<comment type="similarity">
    <text evidence="1 2">Belongs to the small heat shock protein (HSP20) family.</text>
</comment>
<dbReference type="InterPro" id="IPR008978">
    <property type="entry name" value="HSP20-like_chaperone"/>
</dbReference>
<evidence type="ECO:0000256" key="1">
    <source>
        <dbReference type="PROSITE-ProRule" id="PRU00285"/>
    </source>
</evidence>
<accession>A0A2M8KIM6</accession>
<evidence type="ECO:0000256" key="3">
    <source>
        <dbReference type="SAM" id="MobiDB-lite"/>
    </source>
</evidence>
<evidence type="ECO:0000259" key="4">
    <source>
        <dbReference type="PROSITE" id="PS01031"/>
    </source>
</evidence>
<evidence type="ECO:0000313" key="5">
    <source>
        <dbReference type="EMBL" id="PJE59767.1"/>
    </source>
</evidence>
<dbReference type="AlphaFoldDB" id="A0A2M8KIM6"/>
<dbReference type="EMBL" id="PFEA01000034">
    <property type="protein sequence ID" value="PJE59767.1"/>
    <property type="molecule type" value="Genomic_DNA"/>
</dbReference>
<sequence>MSAKKPSLLERLTGTMENEEEVAKIKNLNSEISEEQEDESEELPPETMAEQSSKEQWLPDSDGQLTIDVYQTENDIVIKSTIAGVNPDDLDITITNDMVTIKGTRAKDEEIKNENYYYQECYWGAFSRSIILPVDVEAERAEAAMKNGILTIRLPKIEKVKTRKIKVKTT</sequence>
<dbReference type="Gene3D" id="2.60.40.790">
    <property type="match status" value="1"/>
</dbReference>
<dbReference type="PANTHER" id="PTHR11527">
    <property type="entry name" value="HEAT-SHOCK PROTEIN 20 FAMILY MEMBER"/>
    <property type="match status" value="1"/>
</dbReference>
<dbReference type="Proteomes" id="UP000231086">
    <property type="component" value="Unassembled WGS sequence"/>
</dbReference>
<protein>
    <submittedName>
        <fullName evidence="5">Heat-shock protein Hsp20</fullName>
    </submittedName>
</protein>
<reference evidence="6" key="1">
    <citation type="submission" date="2017-09" db="EMBL/GenBank/DDBJ databases">
        <title>Depth-based differentiation of microbial function through sediment-hosted aquifers and enrichment of novel symbionts in the deep terrestrial subsurface.</title>
        <authorList>
            <person name="Probst A.J."/>
            <person name="Ladd B."/>
            <person name="Jarett J.K."/>
            <person name="Geller-Mcgrath D.E."/>
            <person name="Sieber C.M.K."/>
            <person name="Emerson J.B."/>
            <person name="Anantharaman K."/>
            <person name="Thomas B.C."/>
            <person name="Malmstrom R."/>
            <person name="Stieglmeier M."/>
            <person name="Klingl A."/>
            <person name="Woyke T."/>
            <person name="Ryan C.M."/>
            <person name="Banfield J.F."/>
        </authorList>
    </citation>
    <scope>NUCLEOTIDE SEQUENCE [LARGE SCALE GENOMIC DNA]</scope>
</reference>
<feature type="compositionally biased region" description="Acidic residues" evidence="3">
    <location>
        <begin position="32"/>
        <end position="44"/>
    </location>
</feature>
<dbReference type="Pfam" id="PF00011">
    <property type="entry name" value="HSP20"/>
    <property type="match status" value="1"/>
</dbReference>
<organism evidence="5 6">
    <name type="scientific">Candidatus Portnoybacteria bacterium CG10_big_fil_rev_8_21_14_0_10_44_7</name>
    <dbReference type="NCBI Taxonomy" id="1974816"/>
    <lineage>
        <taxon>Bacteria</taxon>
        <taxon>Candidatus Portnoyibacteriota</taxon>
    </lineage>
</organism>
<evidence type="ECO:0000256" key="2">
    <source>
        <dbReference type="RuleBase" id="RU003616"/>
    </source>
</evidence>
<dbReference type="InterPro" id="IPR031107">
    <property type="entry name" value="Small_HSP"/>
</dbReference>
<dbReference type="InterPro" id="IPR002068">
    <property type="entry name" value="A-crystallin/Hsp20_dom"/>
</dbReference>
<name>A0A2M8KIM6_9BACT</name>